<accession>A0ABP8EGQ9</accession>
<keyword evidence="1" id="KW-0472">Membrane</keyword>
<keyword evidence="1" id="KW-1133">Transmembrane helix</keyword>
<comment type="caution">
    <text evidence="2">The sequence shown here is derived from an EMBL/GenBank/DDBJ whole genome shotgun (WGS) entry which is preliminary data.</text>
</comment>
<evidence type="ECO:0000313" key="3">
    <source>
        <dbReference type="Proteomes" id="UP001501586"/>
    </source>
</evidence>
<name>A0ABP8EGQ9_9MICO</name>
<evidence type="ECO:0000313" key="2">
    <source>
        <dbReference type="EMBL" id="GAA4283154.1"/>
    </source>
</evidence>
<dbReference type="EMBL" id="BAABAZ010000004">
    <property type="protein sequence ID" value="GAA4283154.1"/>
    <property type="molecule type" value="Genomic_DNA"/>
</dbReference>
<proteinExistence type="predicted"/>
<dbReference type="Proteomes" id="UP001501586">
    <property type="component" value="Unassembled WGS sequence"/>
</dbReference>
<evidence type="ECO:0000256" key="1">
    <source>
        <dbReference type="SAM" id="Phobius"/>
    </source>
</evidence>
<gene>
    <name evidence="2" type="ORF">GCM10022261_06850</name>
</gene>
<protein>
    <submittedName>
        <fullName evidence="2">Uncharacterized protein</fullName>
    </submittedName>
</protein>
<feature type="transmembrane region" description="Helical" evidence="1">
    <location>
        <begin position="39"/>
        <end position="65"/>
    </location>
</feature>
<organism evidence="2 3">
    <name type="scientific">Brevibacterium daeguense</name>
    <dbReference type="NCBI Taxonomy" id="909936"/>
    <lineage>
        <taxon>Bacteria</taxon>
        <taxon>Bacillati</taxon>
        <taxon>Actinomycetota</taxon>
        <taxon>Actinomycetes</taxon>
        <taxon>Micrococcales</taxon>
        <taxon>Brevibacteriaceae</taxon>
        <taxon>Brevibacterium</taxon>
    </lineage>
</organism>
<sequence>MVGRSSPAWWGTPCGNPALLRWPGEGASSMGTMSAMDNLLLLEIVFTALVGLAGLGALGVGIKVITNLFKVKR</sequence>
<reference evidence="3" key="1">
    <citation type="journal article" date="2019" name="Int. J. Syst. Evol. Microbiol.">
        <title>The Global Catalogue of Microorganisms (GCM) 10K type strain sequencing project: providing services to taxonomists for standard genome sequencing and annotation.</title>
        <authorList>
            <consortium name="The Broad Institute Genomics Platform"/>
            <consortium name="The Broad Institute Genome Sequencing Center for Infectious Disease"/>
            <person name="Wu L."/>
            <person name="Ma J."/>
        </authorList>
    </citation>
    <scope>NUCLEOTIDE SEQUENCE [LARGE SCALE GENOMIC DNA]</scope>
    <source>
        <strain evidence="3">JCM 17458</strain>
    </source>
</reference>
<keyword evidence="3" id="KW-1185">Reference proteome</keyword>
<keyword evidence="1" id="KW-0812">Transmembrane</keyword>